<proteinExistence type="inferred from homology"/>
<reference evidence="8 9" key="1">
    <citation type="submission" date="2024-01" db="EMBL/GenBank/DDBJ databases">
        <title>Complete genome of Cladobotryum mycophilum ATHUM6906.</title>
        <authorList>
            <person name="Christinaki A.C."/>
            <person name="Myridakis A.I."/>
            <person name="Kouvelis V.N."/>
        </authorList>
    </citation>
    <scope>NUCLEOTIDE SEQUENCE [LARGE SCALE GENOMIC DNA]</scope>
    <source>
        <strain evidence="8 9">ATHUM6906</strain>
    </source>
</reference>
<dbReference type="InterPro" id="IPR038765">
    <property type="entry name" value="Papain-like_cys_pep_sf"/>
</dbReference>
<feature type="domain" description="Calpain catalytic" evidence="7">
    <location>
        <begin position="210"/>
        <end position="515"/>
    </location>
</feature>
<dbReference type="Gene3D" id="2.60.120.380">
    <property type="match status" value="1"/>
</dbReference>
<dbReference type="Gene3D" id="3.90.70.10">
    <property type="entry name" value="Cysteine proteinases"/>
    <property type="match status" value="1"/>
</dbReference>
<feature type="compositionally biased region" description="Low complexity" evidence="6">
    <location>
        <begin position="11"/>
        <end position="24"/>
    </location>
</feature>
<dbReference type="SUPFAM" id="SSF54001">
    <property type="entry name" value="Cysteine proteinases"/>
    <property type="match status" value="1"/>
</dbReference>
<feature type="active site" evidence="5">
    <location>
        <position position="462"/>
    </location>
</feature>
<evidence type="ECO:0000256" key="6">
    <source>
        <dbReference type="SAM" id="MobiDB-lite"/>
    </source>
</evidence>
<dbReference type="Proteomes" id="UP001338125">
    <property type="component" value="Unassembled WGS sequence"/>
</dbReference>
<keyword evidence="4 5" id="KW-0788">Thiol protease</keyword>
<evidence type="ECO:0000256" key="5">
    <source>
        <dbReference type="PROSITE-ProRule" id="PRU00239"/>
    </source>
</evidence>
<keyword evidence="3 5" id="KW-0378">Hydrolase</keyword>
<dbReference type="PANTHER" id="PTHR46143:SF1">
    <property type="entry name" value="CALPAIN-7"/>
    <property type="match status" value="1"/>
</dbReference>
<evidence type="ECO:0000256" key="4">
    <source>
        <dbReference type="ARBA" id="ARBA00022807"/>
    </source>
</evidence>
<keyword evidence="9" id="KW-1185">Reference proteome</keyword>
<dbReference type="InterPro" id="IPR001300">
    <property type="entry name" value="Peptidase_C2_calpain_cat"/>
</dbReference>
<comment type="caution">
    <text evidence="8">The sequence shown here is derived from an EMBL/GenBank/DDBJ whole genome shotgun (WGS) entry which is preliminary data.</text>
</comment>
<dbReference type="Pfam" id="PF25435">
    <property type="entry name" value="PalB_C"/>
    <property type="match status" value="1"/>
</dbReference>
<feature type="compositionally biased region" description="Acidic residues" evidence="6">
    <location>
        <begin position="1"/>
        <end position="10"/>
    </location>
</feature>
<feature type="active site" evidence="5">
    <location>
        <position position="442"/>
    </location>
</feature>
<keyword evidence="2 5" id="KW-0645">Protease</keyword>
<protein>
    <submittedName>
        <fullName evidence="8">Calpain-like protease palB/cpr-8</fullName>
    </submittedName>
</protein>
<dbReference type="InterPro" id="IPR036213">
    <property type="entry name" value="Calpain_III_sf"/>
</dbReference>
<organism evidence="8 9">
    <name type="scientific">Cladobotryum mycophilum</name>
    <dbReference type="NCBI Taxonomy" id="491253"/>
    <lineage>
        <taxon>Eukaryota</taxon>
        <taxon>Fungi</taxon>
        <taxon>Dikarya</taxon>
        <taxon>Ascomycota</taxon>
        <taxon>Pezizomycotina</taxon>
        <taxon>Sordariomycetes</taxon>
        <taxon>Hypocreomycetidae</taxon>
        <taxon>Hypocreales</taxon>
        <taxon>Hypocreaceae</taxon>
        <taxon>Cladobotryum</taxon>
    </lineage>
</organism>
<dbReference type="SUPFAM" id="SSF49758">
    <property type="entry name" value="Calpain large subunit, middle domain (domain III)"/>
    <property type="match status" value="2"/>
</dbReference>
<dbReference type="InterPro" id="IPR022683">
    <property type="entry name" value="Calpain_III"/>
</dbReference>
<dbReference type="EMBL" id="JAVFKD010000015">
    <property type="protein sequence ID" value="KAK5988750.1"/>
    <property type="molecule type" value="Genomic_DNA"/>
</dbReference>
<gene>
    <name evidence="8" type="ORF">PT974_10239</name>
</gene>
<evidence type="ECO:0000313" key="8">
    <source>
        <dbReference type="EMBL" id="KAK5988750.1"/>
    </source>
</evidence>
<dbReference type="SMART" id="SM00720">
    <property type="entry name" value="calpain_III"/>
    <property type="match status" value="1"/>
</dbReference>
<evidence type="ECO:0000256" key="2">
    <source>
        <dbReference type="ARBA" id="ARBA00022670"/>
    </source>
</evidence>
<dbReference type="SMART" id="SM00230">
    <property type="entry name" value="CysPc"/>
    <property type="match status" value="1"/>
</dbReference>
<sequence>MGDERPDEAAQEQQEGQTQVPETPKLVPLEAQENREPKTIVFITPTRSQQLRGLVDLFHLDDPAIRLLFRKIGKGLDQQNTKLAEADAKIKELEHLVHVYRPRKRQKVTEDLNSRFIRIKDAAESLLATSTGNEALKHAIRAAELYMQAADGENVTKAEGIRISFSVKIDNAFIATITSPSLSNIELEILHQASHLHGSNYPIWETQPSDAEFRRGSDTEIFIDNANFTLSSIQEAHFAAWSRPQELFGSADGQDDDFMRLEKTCDLVQDVTTDCSVVASLSAATTVLTGRHSVLSTIIYPFDHLKGRPKISPIGKYVLRMNFNGCYRRVVIDDRLPASRTNRALYVIDRQNPRLIWPALLEKAYLKVRGGYDFPGSNSGTDLWVLTGWIPEQIFLQREDFDVDETWSRIKAAYEMQNVVVTLGTGQVSTEEEETMGLAGNHDYAVQDICLNRNSRSLLIKNPWSYNEGQPTATPALLSTWEQNDSTRTPPPGIFGMTIEEVAQHFESMYLNWNPGLFPHRQDRHFAWSIPPKYFHASLVRNPQFSLVSSSGGLIWILLSRHFMDAELEIARNRSDSTTADERQLGFMNISAYENQGKRVNMSDGQIYRGPYVDSPQTLARFHASPGKPYTIVVDQQELPLVRYTFTISIFSHTPVKLHEAEERMPYYTELVGVWNRRTAGGNSSCPTYFLNPQYKLCISHSSPVSILLSTDNSDIHVHVDLVWGRGERANTVRVKDLVASSGEYRRGCALADVSKLDTGTYTLACSTFEAGQTASFVLRVASAMPISLEPIPAAAAGRLRTTLAPFTLQGGRQRWRAMLSVSSLTRASVAVRTVAPRLEPDLRNGRSRSMIVIRTSVVRGHGSEQLILAESDEGEFQDSATTIRTPEFDIEPGRTEDDATWLILESTGVDHTARMVHGEIFSDSPVQITAWEVQ</sequence>
<feature type="active site" evidence="5">
    <location>
        <position position="275"/>
    </location>
</feature>
<evidence type="ECO:0000313" key="9">
    <source>
        <dbReference type="Proteomes" id="UP001338125"/>
    </source>
</evidence>
<comment type="similarity">
    <text evidence="1">Belongs to the peptidase C2 family. PalB/RIM13 subfamily.</text>
</comment>
<accession>A0ABR0S9A6</accession>
<feature type="region of interest" description="Disordered" evidence="6">
    <location>
        <begin position="1"/>
        <end position="31"/>
    </location>
</feature>
<dbReference type="Pfam" id="PF00648">
    <property type="entry name" value="Peptidase_C2"/>
    <property type="match status" value="1"/>
</dbReference>
<evidence type="ECO:0000259" key="7">
    <source>
        <dbReference type="PROSITE" id="PS50203"/>
    </source>
</evidence>
<name>A0ABR0S9A6_9HYPO</name>
<dbReference type="InterPro" id="IPR051297">
    <property type="entry name" value="PalB/RIM13"/>
</dbReference>
<dbReference type="PANTHER" id="PTHR46143">
    <property type="entry name" value="CALPAIN-7"/>
    <property type="match status" value="1"/>
</dbReference>
<evidence type="ECO:0000256" key="3">
    <source>
        <dbReference type="ARBA" id="ARBA00022801"/>
    </source>
</evidence>
<evidence type="ECO:0000256" key="1">
    <source>
        <dbReference type="ARBA" id="ARBA00010193"/>
    </source>
</evidence>
<dbReference type="PROSITE" id="PS50203">
    <property type="entry name" value="CALPAIN_CAT"/>
    <property type="match status" value="1"/>
</dbReference>